<protein>
    <recommendedName>
        <fullName evidence="2">CARDB domain-containing protein</fullName>
    </recommendedName>
</protein>
<dbReference type="EMBL" id="DRWR01000109">
    <property type="protein sequence ID" value="HHQ16441.1"/>
    <property type="molecule type" value="Genomic_DNA"/>
</dbReference>
<sequence>MKKIFFLGIILLGIFFFSSYILAQDIHIDIDVACPSNVKIGKALNITVEACNEGTYSVTLKRGVTGLLANSPSSNPISNVSVYGPYFRNFAANPWNISPGQCINRTVKVLNSVPQELAGTVGMVFFQFFDQSGHGIDGDGCQVPIVP</sequence>
<gene>
    <name evidence="1" type="ORF">ENM15_06485</name>
</gene>
<name>A0A7V6CEC4_9BACT</name>
<accession>A0A7V6CEC4</accession>
<reference evidence="1" key="1">
    <citation type="journal article" date="2020" name="mSystems">
        <title>Genome- and Community-Level Interaction Insights into Carbon Utilization and Element Cycling Functions of Hydrothermarchaeota in Hydrothermal Sediment.</title>
        <authorList>
            <person name="Zhou Z."/>
            <person name="Liu Y."/>
            <person name="Xu W."/>
            <person name="Pan J."/>
            <person name="Luo Z.H."/>
            <person name="Li M."/>
        </authorList>
    </citation>
    <scope>NUCLEOTIDE SEQUENCE [LARGE SCALE GENOMIC DNA]</scope>
    <source>
        <strain evidence="1">SpSt-106</strain>
    </source>
</reference>
<comment type="caution">
    <text evidence="1">The sequence shown here is derived from an EMBL/GenBank/DDBJ whole genome shotgun (WGS) entry which is preliminary data.</text>
</comment>
<evidence type="ECO:0008006" key="2">
    <source>
        <dbReference type="Google" id="ProtNLM"/>
    </source>
</evidence>
<dbReference type="AlphaFoldDB" id="A0A7V6CEC4"/>
<evidence type="ECO:0000313" key="1">
    <source>
        <dbReference type="EMBL" id="HHQ16441.1"/>
    </source>
</evidence>
<organism evidence="1">
    <name type="scientific">Thermodesulfobacterium geofontis</name>
    <dbReference type="NCBI Taxonomy" id="1295609"/>
    <lineage>
        <taxon>Bacteria</taxon>
        <taxon>Pseudomonadati</taxon>
        <taxon>Thermodesulfobacteriota</taxon>
        <taxon>Thermodesulfobacteria</taxon>
        <taxon>Thermodesulfobacteriales</taxon>
        <taxon>Thermodesulfobacteriaceae</taxon>
        <taxon>Thermodesulfobacterium</taxon>
    </lineage>
</organism>
<proteinExistence type="predicted"/>